<dbReference type="PANTHER" id="PTHR30093">
    <property type="entry name" value="GENERAL SECRETION PATHWAY PROTEIN G"/>
    <property type="match status" value="1"/>
</dbReference>
<proteinExistence type="predicted"/>
<dbReference type="SMART" id="SM00450">
    <property type="entry name" value="RHOD"/>
    <property type="match status" value="1"/>
</dbReference>
<organism evidence="2">
    <name type="scientific">Cladocopium goreaui</name>
    <dbReference type="NCBI Taxonomy" id="2562237"/>
    <lineage>
        <taxon>Eukaryota</taxon>
        <taxon>Sar</taxon>
        <taxon>Alveolata</taxon>
        <taxon>Dinophyceae</taxon>
        <taxon>Suessiales</taxon>
        <taxon>Symbiodiniaceae</taxon>
        <taxon>Cladocopium</taxon>
    </lineage>
</organism>
<dbReference type="InterPro" id="IPR001763">
    <property type="entry name" value="Rhodanese-like_dom"/>
</dbReference>
<accession>A0A9P1CWW9</accession>
<dbReference type="EMBL" id="CAMXCT020002380">
    <property type="protein sequence ID" value="CAL1151171.1"/>
    <property type="molecule type" value="Genomic_DNA"/>
</dbReference>
<dbReference type="InterPro" id="IPR036873">
    <property type="entry name" value="Rhodanese-like_dom_sf"/>
</dbReference>
<evidence type="ECO:0000259" key="1">
    <source>
        <dbReference type="PROSITE" id="PS50206"/>
    </source>
</evidence>
<feature type="domain" description="Rhodanese" evidence="1">
    <location>
        <begin position="456"/>
        <end position="545"/>
    </location>
</feature>
<dbReference type="Gene3D" id="3.30.700.10">
    <property type="entry name" value="Glycoprotein, Type 4 Pilin"/>
    <property type="match status" value="1"/>
</dbReference>
<name>A0A9P1CWW9_9DINO</name>
<dbReference type="NCBIfam" id="TIGR02532">
    <property type="entry name" value="IV_pilin_GFxxxE"/>
    <property type="match status" value="1"/>
</dbReference>
<gene>
    <name evidence="2" type="ORF">C1SCF055_LOCUS24142</name>
</gene>
<dbReference type="EMBL" id="CAMXCT030002380">
    <property type="protein sequence ID" value="CAL4785108.1"/>
    <property type="molecule type" value="Genomic_DNA"/>
</dbReference>
<dbReference type="EMBL" id="CAMXCT010002380">
    <property type="protein sequence ID" value="CAI3997796.1"/>
    <property type="molecule type" value="Genomic_DNA"/>
</dbReference>
<evidence type="ECO:0000313" key="2">
    <source>
        <dbReference type="EMBL" id="CAI3997796.1"/>
    </source>
</evidence>
<dbReference type="PROSITE" id="PS00409">
    <property type="entry name" value="PROKAR_NTER_METHYL"/>
    <property type="match status" value="1"/>
</dbReference>
<dbReference type="PROSITE" id="PS50206">
    <property type="entry name" value="RHODANESE_3"/>
    <property type="match status" value="1"/>
</dbReference>
<dbReference type="InterPro" id="IPR045584">
    <property type="entry name" value="Pilin-like"/>
</dbReference>
<evidence type="ECO:0000313" key="4">
    <source>
        <dbReference type="EMBL" id="CAL4785108.1"/>
    </source>
</evidence>
<dbReference type="AlphaFoldDB" id="A0A9P1CWW9"/>
<dbReference type="SUPFAM" id="SSF52821">
    <property type="entry name" value="Rhodanese/Cell cycle control phosphatase"/>
    <property type="match status" value="1"/>
</dbReference>
<reference evidence="3" key="2">
    <citation type="submission" date="2024-04" db="EMBL/GenBank/DDBJ databases">
        <authorList>
            <person name="Chen Y."/>
            <person name="Shah S."/>
            <person name="Dougan E. K."/>
            <person name="Thang M."/>
            <person name="Chan C."/>
        </authorList>
    </citation>
    <scope>NUCLEOTIDE SEQUENCE [LARGE SCALE GENOMIC DNA]</scope>
</reference>
<dbReference type="OrthoDB" id="483288at2759"/>
<dbReference type="InterPro" id="IPR011453">
    <property type="entry name" value="DUF1559"/>
</dbReference>
<dbReference type="Pfam" id="PF07963">
    <property type="entry name" value="N_methyl"/>
    <property type="match status" value="1"/>
</dbReference>
<dbReference type="InterPro" id="IPR012902">
    <property type="entry name" value="N_methyl_site"/>
</dbReference>
<dbReference type="PANTHER" id="PTHR30093:SF2">
    <property type="entry name" value="TYPE II SECRETION SYSTEM PROTEIN H"/>
    <property type="match status" value="1"/>
</dbReference>
<evidence type="ECO:0000313" key="3">
    <source>
        <dbReference type="EMBL" id="CAL1151171.1"/>
    </source>
</evidence>
<evidence type="ECO:0000313" key="5">
    <source>
        <dbReference type="Proteomes" id="UP001152797"/>
    </source>
</evidence>
<protein>
    <submittedName>
        <fullName evidence="4">Sulfurtransferase Alvin_2599 (Sulfur-mobilizin g rhodanese-like protein)</fullName>
    </submittedName>
</protein>
<dbReference type="SUPFAM" id="SSF54523">
    <property type="entry name" value="Pili subunits"/>
    <property type="match status" value="1"/>
</dbReference>
<keyword evidence="5" id="KW-1185">Reference proteome</keyword>
<dbReference type="Proteomes" id="UP001152797">
    <property type="component" value="Unassembled WGS sequence"/>
</dbReference>
<dbReference type="Pfam" id="PF00581">
    <property type="entry name" value="Rhodanese"/>
    <property type="match status" value="1"/>
</dbReference>
<dbReference type="Pfam" id="PF07596">
    <property type="entry name" value="SBP_bac_10"/>
    <property type="match status" value="1"/>
</dbReference>
<reference evidence="2" key="1">
    <citation type="submission" date="2022-10" db="EMBL/GenBank/DDBJ databases">
        <authorList>
            <person name="Chen Y."/>
            <person name="Dougan E. K."/>
            <person name="Chan C."/>
            <person name="Rhodes N."/>
            <person name="Thang M."/>
        </authorList>
    </citation>
    <scope>NUCLEOTIDE SEQUENCE</scope>
</reference>
<dbReference type="Gene3D" id="3.40.250.10">
    <property type="entry name" value="Rhodanese-like domain"/>
    <property type="match status" value="1"/>
</dbReference>
<sequence>MRTPTRSPRGFTLVELLVVIAIIGILVALLLPAVQAAREAARRNSCLNNTKQLALALHNHHDVRLYFPLASTRPFFTNELGNVAGAYTGNRNADDAQTNRTNGDDDTILADGYSWIVQLLPFVEENTLYDRMQQQTRKFTADAFNLDNTLSADNGATAASRQNPYFWETQIEPFRCPSFDGDATAGNIMNGTYGGATLATGNYVALPSTHYGGSGGAPTSLASSPPSNNAGSIDDDCNTGAYCGNGVLAFPGAVNNRVTKKGYAFRSMTDGTAKTLVFTESREQGWSSWYSGVSAYVVGIWPNRQNGNQAPIANDGSFDGPLNSWTFGNNIAEVAINQGSNKSTPIEQARYYMGDQAGLNNTPGIQWPHGNTAESNAANPGERRWGPSSLHPGVALHAWGDGHSSAVKEDVDGAIYMHLITRNGREPVDESKPKKGPMDEKPLEVSCSELKARLDAGEAIELVDCREPAEHAIVKIAGARLLPMGQVPAAVSDLAGLEGDVVVYCHHGMRSAQTAQWLRENGLPGAQSLAGGVDAWAAEVDEGTYAAVAELADAHGSGPCARKGVEVRLLSAALG</sequence>
<comment type="caution">
    <text evidence="2">The sequence shown here is derived from an EMBL/GenBank/DDBJ whole genome shotgun (WGS) entry which is preliminary data.</text>
</comment>